<evidence type="ECO:0000256" key="1">
    <source>
        <dbReference type="SAM" id="MobiDB-lite"/>
    </source>
</evidence>
<feature type="region of interest" description="Disordered" evidence="1">
    <location>
        <begin position="1"/>
        <end position="36"/>
    </location>
</feature>
<sequence length="94" mass="10180">MTGEGNKSDAVPGVDAPPKTSQGILATRGKNDKDSMTRIDSRGVFIEKGKKIHKISFQDEKLNTPVAEVKEVAQVKFTFRNDPAESQGCACTVQ</sequence>
<evidence type="ECO:0000313" key="2">
    <source>
        <dbReference type="EMBL" id="CAD8868006.1"/>
    </source>
</evidence>
<reference evidence="2" key="1">
    <citation type="submission" date="2021-01" db="EMBL/GenBank/DDBJ databases">
        <authorList>
            <person name="Corre E."/>
            <person name="Pelletier E."/>
            <person name="Niang G."/>
            <person name="Scheremetjew M."/>
            <person name="Finn R."/>
            <person name="Kale V."/>
            <person name="Holt S."/>
            <person name="Cochrane G."/>
            <person name="Meng A."/>
            <person name="Brown T."/>
            <person name="Cohen L."/>
        </authorList>
    </citation>
    <scope>NUCLEOTIDE SEQUENCE</scope>
</reference>
<dbReference type="EMBL" id="HBFQ01059900">
    <property type="protein sequence ID" value="CAD8868006.1"/>
    <property type="molecule type" value="Transcribed_RNA"/>
</dbReference>
<organism evidence="2">
    <name type="scientific">Noctiluca scintillans</name>
    <name type="common">Sea sparkle</name>
    <name type="synonym">Red tide dinoflagellate</name>
    <dbReference type="NCBI Taxonomy" id="2966"/>
    <lineage>
        <taxon>Eukaryota</taxon>
        <taxon>Sar</taxon>
        <taxon>Alveolata</taxon>
        <taxon>Dinophyceae</taxon>
        <taxon>Noctilucales</taxon>
        <taxon>Noctilucaceae</taxon>
        <taxon>Noctiluca</taxon>
    </lineage>
</organism>
<proteinExistence type="predicted"/>
<accession>A0A7S1AYS3</accession>
<gene>
    <name evidence="2" type="ORF">NSCI0253_LOCUS42362</name>
</gene>
<dbReference type="AlphaFoldDB" id="A0A7S1AYS3"/>
<protein>
    <submittedName>
        <fullName evidence="2">Uncharacterized protein</fullName>
    </submittedName>
</protein>
<name>A0A7S1AYS3_NOCSC</name>